<keyword evidence="4 10" id="KW-0489">Methyltransferase</keyword>
<dbReference type="PANTHER" id="PTHR10815">
    <property type="entry name" value="METHYLATED-DNA--PROTEIN-CYSTEINE METHYLTRANSFERASE"/>
    <property type="match status" value="1"/>
</dbReference>
<dbReference type="PANTHER" id="PTHR10815:SF12">
    <property type="entry name" value="METHYLATED-DNA--PROTEIN-CYSTEINE METHYLTRANSFERASE, INDUCIBLE"/>
    <property type="match status" value="1"/>
</dbReference>
<evidence type="ECO:0000256" key="7">
    <source>
        <dbReference type="ARBA" id="ARBA00023204"/>
    </source>
</evidence>
<comment type="caution">
    <text evidence="10">The sequence shown here is derived from an EMBL/GenBank/DDBJ whole genome shotgun (WGS) entry which is preliminary data.</text>
</comment>
<evidence type="ECO:0000313" key="10">
    <source>
        <dbReference type="EMBL" id="KNZ69013.1"/>
    </source>
</evidence>
<evidence type="ECO:0000259" key="9">
    <source>
        <dbReference type="Pfam" id="PF01035"/>
    </source>
</evidence>
<dbReference type="InterPro" id="IPR036631">
    <property type="entry name" value="MGMT_N_sf"/>
</dbReference>
<dbReference type="PROSITE" id="PS00374">
    <property type="entry name" value="MGMT"/>
    <property type="match status" value="1"/>
</dbReference>
<dbReference type="GO" id="GO:0006281">
    <property type="term" value="P:DNA repair"/>
    <property type="evidence" value="ECO:0007669"/>
    <property type="project" value="UniProtKB-KW"/>
</dbReference>
<dbReference type="InterPro" id="IPR036217">
    <property type="entry name" value="MethylDNA_cys_MeTrfase_DNAb"/>
</dbReference>
<keyword evidence="5 10" id="KW-0808">Transferase</keyword>
<comment type="catalytic activity">
    <reaction evidence="1">
        <text>a 4-O-methyl-thymidine in DNA + L-cysteinyl-[protein] = a thymidine in DNA + S-methyl-L-cysteinyl-[protein]</text>
        <dbReference type="Rhea" id="RHEA:53428"/>
        <dbReference type="Rhea" id="RHEA-COMP:10131"/>
        <dbReference type="Rhea" id="RHEA-COMP:10132"/>
        <dbReference type="Rhea" id="RHEA-COMP:13555"/>
        <dbReference type="Rhea" id="RHEA-COMP:13556"/>
        <dbReference type="ChEBI" id="CHEBI:29950"/>
        <dbReference type="ChEBI" id="CHEBI:82612"/>
        <dbReference type="ChEBI" id="CHEBI:137386"/>
        <dbReference type="ChEBI" id="CHEBI:137387"/>
        <dbReference type="EC" id="2.1.1.63"/>
    </reaction>
</comment>
<dbReference type="GO" id="GO:0032259">
    <property type="term" value="P:methylation"/>
    <property type="evidence" value="ECO:0007669"/>
    <property type="project" value="UniProtKB-KW"/>
</dbReference>
<dbReference type="AlphaFoldDB" id="A0A0L6W0V4"/>
<dbReference type="InterPro" id="IPR036388">
    <property type="entry name" value="WH-like_DNA-bd_sf"/>
</dbReference>
<sequence length="180" mass="19579">MRNCTVNCQYVIFNTPLGYMGAVATVQGLATVVLPQVNSEGVWAALAREFPFLERQGSGWPDTGNGLLDKFVVWAGEYFAGRRVDFSSLPLDLSWATDFQLRVYSAAREIPYGQTRSYRDIACAIGKPKGYRAVGGALKRNRLPLVIPCHRVIACNGGLGGFTGASLDIKTALLTLESSR</sequence>
<dbReference type="SUPFAM" id="SSF53155">
    <property type="entry name" value="Methylated DNA-protein cysteine methyltransferase domain"/>
    <property type="match status" value="1"/>
</dbReference>
<feature type="domain" description="Methylated-DNA-[protein]-cysteine S-methyltransferase DNA binding" evidence="9">
    <location>
        <begin position="98"/>
        <end position="178"/>
    </location>
</feature>
<dbReference type="PATRIC" id="fig|281456.6.peg.2513"/>
<evidence type="ECO:0000256" key="6">
    <source>
        <dbReference type="ARBA" id="ARBA00022763"/>
    </source>
</evidence>
<dbReference type="SUPFAM" id="SSF46767">
    <property type="entry name" value="Methylated DNA-protein cysteine methyltransferase, C-terminal domain"/>
    <property type="match status" value="1"/>
</dbReference>
<reference evidence="11" key="1">
    <citation type="submission" date="2015-07" db="EMBL/GenBank/DDBJ databases">
        <title>Complete Genome of Thermincola ferriacetica strain Z-0001T.</title>
        <authorList>
            <person name="Lusk B."/>
            <person name="Badalamenti J.P."/>
            <person name="Parameswaran P."/>
            <person name="Bond D.R."/>
            <person name="Torres C.I."/>
        </authorList>
    </citation>
    <scope>NUCLEOTIDE SEQUENCE [LARGE SCALE GENOMIC DNA]</scope>
    <source>
        <strain evidence="11">Z-0001</strain>
    </source>
</reference>
<evidence type="ECO:0000256" key="3">
    <source>
        <dbReference type="ARBA" id="ARBA00011918"/>
    </source>
</evidence>
<evidence type="ECO:0000313" key="11">
    <source>
        <dbReference type="Proteomes" id="UP000037175"/>
    </source>
</evidence>
<evidence type="ECO:0000256" key="1">
    <source>
        <dbReference type="ARBA" id="ARBA00001286"/>
    </source>
</evidence>
<dbReference type="CDD" id="cd06445">
    <property type="entry name" value="ATase"/>
    <property type="match status" value="1"/>
</dbReference>
<evidence type="ECO:0000256" key="8">
    <source>
        <dbReference type="ARBA" id="ARBA00049348"/>
    </source>
</evidence>
<gene>
    <name evidence="10" type="ORF">Tfer_2375</name>
</gene>
<comment type="catalytic activity">
    <reaction evidence="8">
        <text>a 6-O-methyl-2'-deoxyguanosine in DNA + L-cysteinyl-[protein] = S-methyl-L-cysteinyl-[protein] + a 2'-deoxyguanosine in DNA</text>
        <dbReference type="Rhea" id="RHEA:24000"/>
        <dbReference type="Rhea" id="RHEA-COMP:10131"/>
        <dbReference type="Rhea" id="RHEA-COMP:10132"/>
        <dbReference type="Rhea" id="RHEA-COMP:11367"/>
        <dbReference type="Rhea" id="RHEA-COMP:11368"/>
        <dbReference type="ChEBI" id="CHEBI:29950"/>
        <dbReference type="ChEBI" id="CHEBI:82612"/>
        <dbReference type="ChEBI" id="CHEBI:85445"/>
        <dbReference type="ChEBI" id="CHEBI:85448"/>
        <dbReference type="EC" id="2.1.1.63"/>
    </reaction>
</comment>
<dbReference type="FunFam" id="1.10.10.10:FF:000214">
    <property type="entry name" value="Methylated-DNA--protein-cysteine methyltransferase"/>
    <property type="match status" value="1"/>
</dbReference>
<dbReference type="InterPro" id="IPR014048">
    <property type="entry name" value="MethylDNA_cys_MeTrfase_DNA-bd"/>
</dbReference>
<keyword evidence="11" id="KW-1185">Reference proteome</keyword>
<proteinExistence type="inferred from homology"/>
<name>A0A0L6W0V4_9FIRM</name>
<protein>
    <recommendedName>
        <fullName evidence="3">methylated-DNA--[protein]-cysteine S-methyltransferase</fullName>
        <ecNumber evidence="3">2.1.1.63</ecNumber>
    </recommendedName>
</protein>
<dbReference type="GO" id="GO:0003908">
    <property type="term" value="F:methylated-DNA-[protein]-cysteine S-methyltransferase activity"/>
    <property type="evidence" value="ECO:0007669"/>
    <property type="project" value="UniProtKB-EC"/>
</dbReference>
<evidence type="ECO:0000256" key="5">
    <source>
        <dbReference type="ARBA" id="ARBA00022679"/>
    </source>
</evidence>
<dbReference type="Pfam" id="PF01035">
    <property type="entry name" value="DNA_binding_1"/>
    <property type="match status" value="1"/>
</dbReference>
<comment type="similarity">
    <text evidence="2">Belongs to the MGMT family.</text>
</comment>
<dbReference type="Gene3D" id="3.30.160.70">
    <property type="entry name" value="Methylated DNA-protein cysteine methyltransferase domain"/>
    <property type="match status" value="1"/>
</dbReference>
<dbReference type="Gene3D" id="1.10.10.10">
    <property type="entry name" value="Winged helix-like DNA-binding domain superfamily/Winged helix DNA-binding domain"/>
    <property type="match status" value="1"/>
</dbReference>
<dbReference type="RefSeq" id="WP_052218504.1">
    <property type="nucleotide sequence ID" value="NZ_LGTE01000018.1"/>
</dbReference>
<keyword evidence="7" id="KW-0234">DNA repair</keyword>
<evidence type="ECO:0000256" key="4">
    <source>
        <dbReference type="ARBA" id="ARBA00022603"/>
    </source>
</evidence>
<dbReference type="Proteomes" id="UP000037175">
    <property type="component" value="Unassembled WGS sequence"/>
</dbReference>
<dbReference type="EC" id="2.1.1.63" evidence="3"/>
<accession>A0A0L6W0V4</accession>
<dbReference type="NCBIfam" id="TIGR00589">
    <property type="entry name" value="ogt"/>
    <property type="match status" value="1"/>
</dbReference>
<dbReference type="InterPro" id="IPR001497">
    <property type="entry name" value="MethylDNA_cys_MeTrfase_AS"/>
</dbReference>
<evidence type="ECO:0000256" key="2">
    <source>
        <dbReference type="ARBA" id="ARBA00008711"/>
    </source>
</evidence>
<organism evidence="10 11">
    <name type="scientific">Thermincola ferriacetica</name>
    <dbReference type="NCBI Taxonomy" id="281456"/>
    <lineage>
        <taxon>Bacteria</taxon>
        <taxon>Bacillati</taxon>
        <taxon>Bacillota</taxon>
        <taxon>Clostridia</taxon>
        <taxon>Eubacteriales</taxon>
        <taxon>Thermincolaceae</taxon>
        <taxon>Thermincola</taxon>
    </lineage>
</organism>
<keyword evidence="6" id="KW-0227">DNA damage</keyword>
<dbReference type="EMBL" id="LGTE01000018">
    <property type="protein sequence ID" value="KNZ69013.1"/>
    <property type="molecule type" value="Genomic_DNA"/>
</dbReference>